<dbReference type="EMBL" id="PEDP01000994">
    <property type="protein sequence ID" value="POS84475.1"/>
    <property type="molecule type" value="Genomic_DNA"/>
</dbReference>
<dbReference type="GO" id="GO:0016887">
    <property type="term" value="F:ATP hydrolysis activity"/>
    <property type="evidence" value="ECO:0007669"/>
    <property type="project" value="RHEA"/>
</dbReference>
<evidence type="ECO:0000256" key="1">
    <source>
        <dbReference type="RuleBase" id="RU363044"/>
    </source>
</evidence>
<comment type="caution">
    <text evidence="4">The sequence shown here is derived from an EMBL/GenBank/DDBJ whole genome shotgun (WGS) entry which is preliminary data.</text>
</comment>
<keyword evidence="5" id="KW-1185">Reference proteome</keyword>
<keyword evidence="1" id="KW-0347">Helicase</keyword>
<dbReference type="InterPro" id="IPR025476">
    <property type="entry name" value="Helitron_helicase-like"/>
</dbReference>
<name>A0A2S4PR07_9PEZI</name>
<dbReference type="PANTHER" id="PTHR10492">
    <property type="match status" value="1"/>
</dbReference>
<dbReference type="PANTHER" id="PTHR10492:SF93">
    <property type="entry name" value="ATP-DEPENDENT DNA HELICASE"/>
    <property type="match status" value="1"/>
</dbReference>
<dbReference type="InterPro" id="IPR027417">
    <property type="entry name" value="P-loop_NTPase"/>
</dbReference>
<comment type="catalytic activity">
    <reaction evidence="1">
        <text>ATP + H2O = ADP + phosphate + H(+)</text>
        <dbReference type="Rhea" id="RHEA:13065"/>
        <dbReference type="ChEBI" id="CHEBI:15377"/>
        <dbReference type="ChEBI" id="CHEBI:15378"/>
        <dbReference type="ChEBI" id="CHEBI:30616"/>
        <dbReference type="ChEBI" id="CHEBI:43474"/>
        <dbReference type="ChEBI" id="CHEBI:456216"/>
        <dbReference type="EC" id="5.6.2.3"/>
    </reaction>
</comment>
<dbReference type="SUPFAM" id="SSF52540">
    <property type="entry name" value="P-loop containing nucleoside triphosphate hydrolases"/>
    <property type="match status" value="1"/>
</dbReference>
<keyword evidence="1" id="KW-0067">ATP-binding</keyword>
<organism evidence="4 5">
    <name type="scientific">Erysiphe pulchra</name>
    <dbReference type="NCBI Taxonomy" id="225359"/>
    <lineage>
        <taxon>Eukaryota</taxon>
        <taxon>Fungi</taxon>
        <taxon>Dikarya</taxon>
        <taxon>Ascomycota</taxon>
        <taxon>Pezizomycotina</taxon>
        <taxon>Leotiomycetes</taxon>
        <taxon>Erysiphales</taxon>
        <taxon>Erysiphaceae</taxon>
        <taxon>Erysiphe</taxon>
    </lineage>
</organism>
<reference evidence="4 5" key="1">
    <citation type="submission" date="2017-10" db="EMBL/GenBank/DDBJ databases">
        <title>Development of genomic resources for the powdery mildew, Erysiphe pulchra.</title>
        <authorList>
            <person name="Wadl P.A."/>
            <person name="Mack B.M."/>
            <person name="Moore G."/>
            <person name="Beltz S.B."/>
        </authorList>
    </citation>
    <scope>NUCLEOTIDE SEQUENCE [LARGE SCALE GENOMIC DNA]</scope>
    <source>
        <strain evidence="4">Cflorida</strain>
    </source>
</reference>
<sequence>MEQTNPFVDSKPGVSNILKAHTDRRRYNLPTASEVAIVIPDDVDRNTRDVILFARNSDRTLSERFEFIPRNHPAYLPLHYVLFYPHGNPGCHWSIPLQNQRVQGDAEELQDATILSDLYSGVIDALRSDSGTQIGEPVILASSYIGGDRHMTKCFQNAIAVTRAIGNLSLFLTFTANPSWPQILENLEHYHTSDTRPDLIAKEGNVCGTTIGSKLSTKYQKRGLPHGHLLLFLHPDCVPRTPEQVDQLVRAQISTDDPALAAIVKSQLTHGPCGPEFPNAPCMRDGKCSKGYPKRWCEATVMRENSYPEYAKLDNDVRWGTERFKFDNLQAIWRLVGYTTLEEKPAVMQLFYHLEGRSRVAFFRVMTREQIATAVESQSSVFTDWMRYNAANTDGRDLFYIDFSMHYTYVKNRGWHIRKKGHTIGRLPVTVPRQGEHLYLRILLITPSAACRALGLIFDNSEWISLFNKIKDSTSAASLRKQFGVIFANSEVLDSQSIWDRFREAFSDDCLFRISSLGRDLDAPPLEWSEEEKRTQEMHLVETEQTIIPIDIRQQIDKSNSGPNNVHDYQLDIENNTTLDEDNTPNNINFDDDEIDELAQDYSRNFISAANQSHKLEKSFSTRTTSRDAVHNNDDPTTEALDFDQEMERQIFSNSITLFLSGRRDAYDTIMHTMNNGLKPKILIFQFCSEGKIVLCVASSGIAVLLLPNGRTAHSLFKIPKACTEDSVCRIPALSQLANLLRRTALIIWNEVTMQSKHNFRAVDMVLRDLCDGNEFFGGIPVLLGGDFDQILPVVLRGRREQVVMFALDLGQGGLRTSRFIRTPRRAMV</sequence>
<dbReference type="GO" id="GO:0006310">
    <property type="term" value="P:DNA recombination"/>
    <property type="evidence" value="ECO:0007669"/>
    <property type="project" value="UniProtKB-KW"/>
</dbReference>
<keyword evidence="1" id="KW-0234">DNA repair</keyword>
<dbReference type="Gene3D" id="3.40.50.300">
    <property type="entry name" value="P-loop containing nucleotide triphosphate hydrolases"/>
    <property type="match status" value="1"/>
</dbReference>
<feature type="domain" description="Helitron helicase-like" evidence="3">
    <location>
        <begin position="113"/>
        <end position="231"/>
    </location>
</feature>
<dbReference type="EC" id="5.6.2.3" evidence="1"/>
<dbReference type="Proteomes" id="UP000237438">
    <property type="component" value="Unassembled WGS sequence"/>
</dbReference>
<evidence type="ECO:0000259" key="3">
    <source>
        <dbReference type="Pfam" id="PF14214"/>
    </source>
</evidence>
<evidence type="ECO:0000259" key="2">
    <source>
        <dbReference type="Pfam" id="PF05970"/>
    </source>
</evidence>
<dbReference type="GO" id="GO:0006281">
    <property type="term" value="P:DNA repair"/>
    <property type="evidence" value="ECO:0007669"/>
    <property type="project" value="UniProtKB-KW"/>
</dbReference>
<dbReference type="OrthoDB" id="6747218at2759"/>
<feature type="domain" description="DNA helicase Pif1-like DEAD-box helicase" evidence="2">
    <location>
        <begin position="682"/>
        <end position="808"/>
    </location>
</feature>
<comment type="cofactor">
    <cofactor evidence="1">
        <name>Mg(2+)</name>
        <dbReference type="ChEBI" id="CHEBI:18420"/>
    </cofactor>
</comment>
<evidence type="ECO:0000313" key="4">
    <source>
        <dbReference type="EMBL" id="POS84475.1"/>
    </source>
</evidence>
<accession>A0A2S4PR07</accession>
<keyword evidence="1" id="KW-0233">DNA recombination</keyword>
<dbReference type="Pfam" id="PF14214">
    <property type="entry name" value="Helitron_like_N"/>
    <property type="match status" value="1"/>
</dbReference>
<keyword evidence="1" id="KW-0378">Hydrolase</keyword>
<comment type="similarity">
    <text evidence="1">Belongs to the helicase family.</text>
</comment>
<dbReference type="AlphaFoldDB" id="A0A2S4PR07"/>
<proteinExistence type="inferred from homology"/>
<keyword evidence="1" id="KW-0547">Nucleotide-binding</keyword>
<keyword evidence="1" id="KW-0227">DNA damage</keyword>
<dbReference type="InterPro" id="IPR010285">
    <property type="entry name" value="DNA_helicase_pif1-like_DEAD"/>
</dbReference>
<feature type="non-terminal residue" evidence="4">
    <location>
        <position position="829"/>
    </location>
</feature>
<evidence type="ECO:0000313" key="5">
    <source>
        <dbReference type="Proteomes" id="UP000237438"/>
    </source>
</evidence>
<dbReference type="Pfam" id="PF05970">
    <property type="entry name" value="PIF1"/>
    <property type="match status" value="1"/>
</dbReference>
<dbReference type="GO" id="GO:0005524">
    <property type="term" value="F:ATP binding"/>
    <property type="evidence" value="ECO:0007669"/>
    <property type="project" value="UniProtKB-KW"/>
</dbReference>
<dbReference type="GO" id="GO:0000723">
    <property type="term" value="P:telomere maintenance"/>
    <property type="evidence" value="ECO:0007669"/>
    <property type="project" value="InterPro"/>
</dbReference>
<gene>
    <name evidence="4" type="ORF">EPUL_002381</name>
</gene>
<protein>
    <recommendedName>
        <fullName evidence="1">ATP-dependent DNA helicase</fullName>
        <ecNumber evidence="1">5.6.2.3</ecNumber>
    </recommendedName>
</protein>
<dbReference type="GO" id="GO:0043139">
    <property type="term" value="F:5'-3' DNA helicase activity"/>
    <property type="evidence" value="ECO:0007669"/>
    <property type="project" value="UniProtKB-EC"/>
</dbReference>